<dbReference type="PANTHER" id="PTHR35007:SF1">
    <property type="entry name" value="PILUS ASSEMBLY PROTEIN"/>
    <property type="match status" value="1"/>
</dbReference>
<accession>A0A6L9MRK6</accession>
<evidence type="ECO:0000256" key="3">
    <source>
        <dbReference type="ARBA" id="ARBA00022692"/>
    </source>
</evidence>
<dbReference type="RefSeq" id="WP_163110022.1">
    <property type="nucleotide sequence ID" value="NZ_JAAAWP010000002.1"/>
</dbReference>
<evidence type="ECO:0000259" key="7">
    <source>
        <dbReference type="Pfam" id="PF00482"/>
    </source>
</evidence>
<keyword evidence="4 6" id="KW-1133">Transmembrane helix</keyword>
<evidence type="ECO:0000313" key="8">
    <source>
        <dbReference type="EMBL" id="NDW20501.1"/>
    </source>
</evidence>
<evidence type="ECO:0000256" key="6">
    <source>
        <dbReference type="SAM" id="Phobius"/>
    </source>
</evidence>
<evidence type="ECO:0000256" key="5">
    <source>
        <dbReference type="ARBA" id="ARBA00023136"/>
    </source>
</evidence>
<protein>
    <submittedName>
        <fullName evidence="8">Pilus assembly protein TadB</fullName>
    </submittedName>
</protein>
<keyword evidence="3 6" id="KW-0812">Transmembrane</keyword>
<organism evidence="8 9">
    <name type="scientific">Alteromonas hispanica</name>
    <dbReference type="NCBI Taxonomy" id="315421"/>
    <lineage>
        <taxon>Bacteria</taxon>
        <taxon>Pseudomonadati</taxon>
        <taxon>Pseudomonadota</taxon>
        <taxon>Gammaproteobacteria</taxon>
        <taxon>Alteromonadales</taxon>
        <taxon>Alteromonadaceae</taxon>
        <taxon>Alteromonas/Salinimonas group</taxon>
        <taxon>Alteromonas</taxon>
    </lineage>
</organism>
<dbReference type="AlphaFoldDB" id="A0A6L9MRK6"/>
<keyword evidence="2" id="KW-1003">Cell membrane</keyword>
<comment type="caution">
    <text evidence="8">The sequence shown here is derived from an EMBL/GenBank/DDBJ whole genome shotgun (WGS) entry which is preliminary data.</text>
</comment>
<dbReference type="PANTHER" id="PTHR35007">
    <property type="entry name" value="INTEGRAL MEMBRANE PROTEIN-RELATED"/>
    <property type="match status" value="1"/>
</dbReference>
<reference evidence="8 9" key="1">
    <citation type="submission" date="2020-01" db="EMBL/GenBank/DDBJ databases">
        <title>Genomes of bacteria type strains.</title>
        <authorList>
            <person name="Chen J."/>
            <person name="Zhu S."/>
            <person name="Yang J."/>
        </authorList>
    </citation>
    <scope>NUCLEOTIDE SEQUENCE [LARGE SCALE GENOMIC DNA]</scope>
    <source>
        <strain evidence="8 9">LMG 22958</strain>
    </source>
</reference>
<dbReference type="GO" id="GO:0005886">
    <property type="term" value="C:plasma membrane"/>
    <property type="evidence" value="ECO:0007669"/>
    <property type="project" value="UniProtKB-SubCell"/>
</dbReference>
<keyword evidence="5 6" id="KW-0472">Membrane</keyword>
<sequence length="289" mass="31747">MDSTDFLLTGGALVASGIALSLLRDPDTPSPVKPVTLDTLNERDVLTTSLSVLGIKVPPAIVILSFLIISGAAWTATTLLYPSATTSAFIIALVIFVSLFILVVDVARIILAKFEHEFLSFIESVQACLSTGMSLHMAIKFARDHSEGRVKRESTALLNRLSLTSNIDACFTPLVQRYNCETVRLFSHSVITYSQSHCDLHDMLKGVCTMMSSREMDRQQLRAKLSGTKYAALFSGLLPYSLIPLFSHKDPTWFDPLLNHPSGSAFLTAAILCQLFGLLWLRLSVRIPL</sequence>
<feature type="transmembrane region" description="Helical" evidence="6">
    <location>
        <begin position="228"/>
        <end position="246"/>
    </location>
</feature>
<dbReference type="Proteomes" id="UP000478837">
    <property type="component" value="Unassembled WGS sequence"/>
</dbReference>
<dbReference type="InterPro" id="IPR018076">
    <property type="entry name" value="T2SS_GspF_dom"/>
</dbReference>
<evidence type="ECO:0000256" key="2">
    <source>
        <dbReference type="ARBA" id="ARBA00022475"/>
    </source>
</evidence>
<dbReference type="Pfam" id="PF00482">
    <property type="entry name" value="T2SSF"/>
    <property type="match status" value="1"/>
</dbReference>
<feature type="transmembrane region" description="Helical" evidence="6">
    <location>
        <begin position="266"/>
        <end position="285"/>
    </location>
</feature>
<keyword evidence="9" id="KW-1185">Reference proteome</keyword>
<feature type="domain" description="Type II secretion system protein GspF" evidence="7">
    <location>
        <begin position="121"/>
        <end position="241"/>
    </location>
</feature>
<name>A0A6L9MRK6_9ALTE</name>
<dbReference type="EMBL" id="JAAAWP010000002">
    <property type="protein sequence ID" value="NDW20501.1"/>
    <property type="molecule type" value="Genomic_DNA"/>
</dbReference>
<evidence type="ECO:0000313" key="9">
    <source>
        <dbReference type="Proteomes" id="UP000478837"/>
    </source>
</evidence>
<feature type="transmembrane region" description="Helical" evidence="6">
    <location>
        <begin position="87"/>
        <end position="111"/>
    </location>
</feature>
<proteinExistence type="predicted"/>
<comment type="subcellular location">
    <subcellularLocation>
        <location evidence="1">Cell membrane</location>
        <topology evidence="1">Multi-pass membrane protein</topology>
    </subcellularLocation>
</comment>
<gene>
    <name evidence="8" type="ORF">GTW09_03075</name>
</gene>
<evidence type="ECO:0000256" key="4">
    <source>
        <dbReference type="ARBA" id="ARBA00022989"/>
    </source>
</evidence>
<feature type="transmembrane region" description="Helical" evidence="6">
    <location>
        <begin position="60"/>
        <end position="81"/>
    </location>
</feature>
<evidence type="ECO:0000256" key="1">
    <source>
        <dbReference type="ARBA" id="ARBA00004651"/>
    </source>
</evidence>
<feature type="transmembrane region" description="Helical" evidence="6">
    <location>
        <begin position="6"/>
        <end position="23"/>
    </location>
</feature>